<accession>A0ABW1YFM1</accession>
<name>A0ABW1YFM1_9DEIO</name>
<organism evidence="4 5">
    <name type="scientific">Deinococcus lacus</name>
    <dbReference type="NCBI Taxonomy" id="392561"/>
    <lineage>
        <taxon>Bacteria</taxon>
        <taxon>Thermotogati</taxon>
        <taxon>Deinococcota</taxon>
        <taxon>Deinococci</taxon>
        <taxon>Deinococcales</taxon>
        <taxon>Deinococcaceae</taxon>
        <taxon>Deinococcus</taxon>
    </lineage>
</organism>
<protein>
    <submittedName>
        <fullName evidence="4">GNAT family N-acetyltransferase</fullName>
        <ecNumber evidence="4">2.3.1.-</ecNumber>
    </submittedName>
</protein>
<evidence type="ECO:0000256" key="2">
    <source>
        <dbReference type="ARBA" id="ARBA00023315"/>
    </source>
</evidence>
<dbReference type="PANTHER" id="PTHR43877:SF2">
    <property type="entry name" value="AMINOALKYLPHOSPHONATE N-ACETYLTRANSFERASE-RELATED"/>
    <property type="match status" value="1"/>
</dbReference>
<evidence type="ECO:0000256" key="1">
    <source>
        <dbReference type="ARBA" id="ARBA00022679"/>
    </source>
</evidence>
<dbReference type="InterPro" id="IPR000182">
    <property type="entry name" value="GNAT_dom"/>
</dbReference>
<keyword evidence="1 4" id="KW-0808">Transferase</keyword>
<reference evidence="5" key="1">
    <citation type="journal article" date="2019" name="Int. J. Syst. Evol. Microbiol.">
        <title>The Global Catalogue of Microorganisms (GCM) 10K type strain sequencing project: providing services to taxonomists for standard genome sequencing and annotation.</title>
        <authorList>
            <consortium name="The Broad Institute Genomics Platform"/>
            <consortium name="The Broad Institute Genome Sequencing Center for Infectious Disease"/>
            <person name="Wu L."/>
            <person name="Ma J."/>
        </authorList>
    </citation>
    <scope>NUCLEOTIDE SEQUENCE [LARGE SCALE GENOMIC DNA]</scope>
    <source>
        <strain evidence="5">CGMCC 1.15772</strain>
    </source>
</reference>
<sequence>MTFLIRPHTPGDLPALVAALAELHRVSHYPSVWPADPGAFVAPVGACGWLAEEPEGGPQAGVLGNVVLRDLPQPPGWLPGGASGERPLALVGRLFVVPAARGRGVGRALLRAAQQAAQARGRRAALEVSAAALPATKLYEAEGWQRLTTQAAHWQEADGSVPQMHVYLAPAGSASGGK</sequence>
<evidence type="ECO:0000313" key="5">
    <source>
        <dbReference type="Proteomes" id="UP001596297"/>
    </source>
</evidence>
<dbReference type="RefSeq" id="WP_380083384.1">
    <property type="nucleotide sequence ID" value="NZ_JBHSWD010000001.1"/>
</dbReference>
<dbReference type="SUPFAM" id="SSF55729">
    <property type="entry name" value="Acyl-CoA N-acyltransferases (Nat)"/>
    <property type="match status" value="1"/>
</dbReference>
<dbReference type="PROSITE" id="PS51186">
    <property type="entry name" value="GNAT"/>
    <property type="match status" value="1"/>
</dbReference>
<evidence type="ECO:0000313" key="4">
    <source>
        <dbReference type="EMBL" id="MFC6592360.1"/>
    </source>
</evidence>
<proteinExistence type="predicted"/>
<dbReference type="Pfam" id="PF13508">
    <property type="entry name" value="Acetyltransf_7"/>
    <property type="match status" value="1"/>
</dbReference>
<keyword evidence="2 4" id="KW-0012">Acyltransferase</keyword>
<dbReference type="Proteomes" id="UP001596297">
    <property type="component" value="Unassembled WGS sequence"/>
</dbReference>
<dbReference type="GO" id="GO:0016746">
    <property type="term" value="F:acyltransferase activity"/>
    <property type="evidence" value="ECO:0007669"/>
    <property type="project" value="UniProtKB-KW"/>
</dbReference>
<feature type="domain" description="N-acetyltransferase" evidence="3">
    <location>
        <begin position="3"/>
        <end position="173"/>
    </location>
</feature>
<comment type="caution">
    <text evidence="4">The sequence shown here is derived from an EMBL/GenBank/DDBJ whole genome shotgun (WGS) entry which is preliminary data.</text>
</comment>
<dbReference type="EMBL" id="JBHSWD010000001">
    <property type="protein sequence ID" value="MFC6592360.1"/>
    <property type="molecule type" value="Genomic_DNA"/>
</dbReference>
<gene>
    <name evidence="4" type="ORF">ACFP81_10390</name>
</gene>
<dbReference type="Gene3D" id="3.40.630.30">
    <property type="match status" value="1"/>
</dbReference>
<dbReference type="InterPro" id="IPR050832">
    <property type="entry name" value="Bact_Acetyltransf"/>
</dbReference>
<dbReference type="PANTHER" id="PTHR43877">
    <property type="entry name" value="AMINOALKYLPHOSPHONATE N-ACETYLTRANSFERASE-RELATED-RELATED"/>
    <property type="match status" value="1"/>
</dbReference>
<keyword evidence="5" id="KW-1185">Reference proteome</keyword>
<dbReference type="EC" id="2.3.1.-" evidence="4"/>
<dbReference type="InterPro" id="IPR016181">
    <property type="entry name" value="Acyl_CoA_acyltransferase"/>
</dbReference>
<evidence type="ECO:0000259" key="3">
    <source>
        <dbReference type="PROSITE" id="PS51186"/>
    </source>
</evidence>